<protein>
    <submittedName>
        <fullName evidence="2">Uncharacterized protein</fullName>
    </submittedName>
</protein>
<dbReference type="EMBL" id="KQ992333">
    <property type="protein sequence ID" value="KZV50805.1"/>
    <property type="molecule type" value="Genomic_DNA"/>
</dbReference>
<gene>
    <name evidence="2" type="ORF">F511_16124</name>
</gene>
<organism evidence="2 3">
    <name type="scientific">Dorcoceras hygrometricum</name>
    <dbReference type="NCBI Taxonomy" id="472368"/>
    <lineage>
        <taxon>Eukaryota</taxon>
        <taxon>Viridiplantae</taxon>
        <taxon>Streptophyta</taxon>
        <taxon>Embryophyta</taxon>
        <taxon>Tracheophyta</taxon>
        <taxon>Spermatophyta</taxon>
        <taxon>Magnoliopsida</taxon>
        <taxon>eudicotyledons</taxon>
        <taxon>Gunneridae</taxon>
        <taxon>Pentapetalae</taxon>
        <taxon>asterids</taxon>
        <taxon>lamiids</taxon>
        <taxon>Lamiales</taxon>
        <taxon>Gesneriaceae</taxon>
        <taxon>Didymocarpoideae</taxon>
        <taxon>Trichosporeae</taxon>
        <taxon>Loxocarpinae</taxon>
        <taxon>Dorcoceras</taxon>
    </lineage>
</organism>
<reference evidence="2 3" key="1">
    <citation type="journal article" date="2015" name="Proc. Natl. Acad. Sci. U.S.A.">
        <title>The resurrection genome of Boea hygrometrica: A blueprint for survival of dehydration.</title>
        <authorList>
            <person name="Xiao L."/>
            <person name="Yang G."/>
            <person name="Zhang L."/>
            <person name="Yang X."/>
            <person name="Zhao S."/>
            <person name="Ji Z."/>
            <person name="Zhou Q."/>
            <person name="Hu M."/>
            <person name="Wang Y."/>
            <person name="Chen M."/>
            <person name="Xu Y."/>
            <person name="Jin H."/>
            <person name="Xiao X."/>
            <person name="Hu G."/>
            <person name="Bao F."/>
            <person name="Hu Y."/>
            <person name="Wan P."/>
            <person name="Li L."/>
            <person name="Deng X."/>
            <person name="Kuang T."/>
            <person name="Xiang C."/>
            <person name="Zhu J.K."/>
            <person name="Oliver M.J."/>
            <person name="He Y."/>
        </authorList>
    </citation>
    <scope>NUCLEOTIDE SEQUENCE [LARGE SCALE GENOMIC DNA]</scope>
    <source>
        <strain evidence="3">cv. XS01</strain>
    </source>
</reference>
<evidence type="ECO:0000256" key="1">
    <source>
        <dbReference type="SAM" id="MobiDB-lite"/>
    </source>
</evidence>
<evidence type="ECO:0000313" key="3">
    <source>
        <dbReference type="Proteomes" id="UP000250235"/>
    </source>
</evidence>
<name>A0A2Z7CWU4_9LAMI</name>
<keyword evidence="3" id="KW-1185">Reference proteome</keyword>
<feature type="compositionally biased region" description="Basic and acidic residues" evidence="1">
    <location>
        <begin position="17"/>
        <end position="38"/>
    </location>
</feature>
<proteinExistence type="predicted"/>
<dbReference type="Proteomes" id="UP000250235">
    <property type="component" value="Unassembled WGS sequence"/>
</dbReference>
<sequence length="122" mass="13588">MNSPEHQAHGNKQQAQTEEHQDQGDEQRAQNEPDKDAEQEMVVYTANREENNSTSHEESSNQAGPQHFIVSEPQADCDAENKVKERAFMEKMDTVAANVASSKRLLDQPGSSIYRASAADCQ</sequence>
<feature type="compositionally biased region" description="Basic and acidic residues" evidence="1">
    <location>
        <begin position="47"/>
        <end position="59"/>
    </location>
</feature>
<feature type="region of interest" description="Disordered" evidence="1">
    <location>
        <begin position="1"/>
        <end position="67"/>
    </location>
</feature>
<accession>A0A2Z7CWU4</accession>
<dbReference type="AlphaFoldDB" id="A0A2Z7CWU4"/>
<feature type="compositionally biased region" description="Polar residues" evidence="1">
    <location>
        <begin position="1"/>
        <end position="16"/>
    </location>
</feature>
<evidence type="ECO:0000313" key="2">
    <source>
        <dbReference type="EMBL" id="KZV50805.1"/>
    </source>
</evidence>